<evidence type="ECO:0000256" key="9">
    <source>
        <dbReference type="ARBA" id="ARBA00023049"/>
    </source>
</evidence>
<dbReference type="CDD" id="cd07328">
    <property type="entry name" value="M48_Ste24p_like"/>
    <property type="match status" value="1"/>
</dbReference>
<evidence type="ECO:0000256" key="7">
    <source>
        <dbReference type="ARBA" id="ARBA00022833"/>
    </source>
</evidence>
<evidence type="ECO:0000256" key="6">
    <source>
        <dbReference type="ARBA" id="ARBA00022801"/>
    </source>
</evidence>
<evidence type="ECO:0000259" key="12">
    <source>
        <dbReference type="Pfam" id="PF01435"/>
    </source>
</evidence>
<keyword evidence="14" id="KW-1185">Reference proteome</keyword>
<sequence>MHCCHFDLDSTLVPTKTTLSRCPACAHELVLLEAGAPSWCPACQWNLDVYDPALAPWRGTRMIGRWGFRRGLEIDRATYEQVLAAPEARPDGTSSGEVWLSVVSVLLALLGVAAVGYLAWLVVASDLPQGVRLALAIPAVLVLLLVKPSFGRVPRYGVITEREAPQLHRLVREVADAAGTPVPDVICADLSLNAGVARLGWRQRSVLVIGIPLWVMLPRPARVSLLAHELGHLANGDPLRVRRTLLARTFGARAVVATGGRNPWRRAVHAADSLAEQGSGPVVLLGMIVHGIVALANVAGATAQLLVDSVAMPDSRRAEYRADLVARRVAGSAAFLRSSETVLLAGRIWQDLWHLAPRIDGEQLEAAAAEARESLAARLPLARQLSRRTTDLWSSHPGEDQRMRLIEALPAVDGALCVDTRRWADIDTELAPRRRAAHNILLGTRDRF</sequence>
<organism evidence="13 14">
    <name type="scientific">Micromonospora maris</name>
    <dbReference type="NCBI Taxonomy" id="1003110"/>
    <lineage>
        <taxon>Bacteria</taxon>
        <taxon>Bacillati</taxon>
        <taxon>Actinomycetota</taxon>
        <taxon>Actinomycetes</taxon>
        <taxon>Micromonosporales</taxon>
        <taxon>Micromonosporaceae</taxon>
        <taxon>Micromonospora</taxon>
    </lineage>
</organism>
<dbReference type="GO" id="GO:0004222">
    <property type="term" value="F:metalloendopeptidase activity"/>
    <property type="evidence" value="ECO:0007669"/>
    <property type="project" value="InterPro"/>
</dbReference>
<proteinExistence type="predicted"/>
<comment type="cofactor">
    <cofactor evidence="1">
        <name>Zn(2+)</name>
        <dbReference type="ChEBI" id="CHEBI:29105"/>
    </cofactor>
</comment>
<keyword evidence="8 11" id="KW-1133">Transmembrane helix</keyword>
<dbReference type="EMBL" id="LMWI01000002">
    <property type="protein sequence ID" value="KUJ43901.1"/>
    <property type="molecule type" value="Genomic_DNA"/>
</dbReference>
<evidence type="ECO:0000256" key="5">
    <source>
        <dbReference type="ARBA" id="ARBA00022723"/>
    </source>
</evidence>
<keyword evidence="10 11" id="KW-0472">Membrane</keyword>
<dbReference type="GO" id="GO:0006508">
    <property type="term" value="P:proteolysis"/>
    <property type="evidence" value="ECO:0007669"/>
    <property type="project" value="UniProtKB-KW"/>
</dbReference>
<name>A0A9X0LBE8_9ACTN</name>
<protein>
    <recommendedName>
        <fullName evidence="12">Peptidase M48 domain-containing protein</fullName>
    </recommendedName>
</protein>
<dbReference type="OMA" id="WCAACDW"/>
<dbReference type="PANTHER" id="PTHR43221">
    <property type="entry name" value="PROTEASE HTPX"/>
    <property type="match status" value="1"/>
</dbReference>
<evidence type="ECO:0000256" key="10">
    <source>
        <dbReference type="ARBA" id="ARBA00023136"/>
    </source>
</evidence>
<reference evidence="13 14" key="1">
    <citation type="submission" date="2015-10" db="EMBL/GenBank/DDBJ databases">
        <authorList>
            <person name="Ju K.-S."/>
            <person name="Doroghazi J.R."/>
            <person name="Metcalf W.W."/>
        </authorList>
    </citation>
    <scope>NUCLEOTIDE SEQUENCE [LARGE SCALE GENOMIC DNA]</scope>
    <source>
        <strain evidence="13 14">NRRL B-24793</strain>
    </source>
</reference>
<keyword evidence="4 11" id="KW-0812">Transmembrane</keyword>
<dbReference type="Gene3D" id="3.30.2010.10">
    <property type="entry name" value="Metalloproteases ('zincins'), catalytic domain"/>
    <property type="match status" value="1"/>
</dbReference>
<evidence type="ECO:0000256" key="8">
    <source>
        <dbReference type="ARBA" id="ARBA00022989"/>
    </source>
</evidence>
<dbReference type="PANTHER" id="PTHR43221:SF2">
    <property type="entry name" value="PROTEASE HTPX HOMOLOG"/>
    <property type="match status" value="1"/>
</dbReference>
<dbReference type="AlphaFoldDB" id="A0A9X0LBE8"/>
<feature type="transmembrane region" description="Helical" evidence="11">
    <location>
        <begin position="129"/>
        <end position="146"/>
    </location>
</feature>
<comment type="caution">
    <text evidence="13">The sequence shown here is derived from an EMBL/GenBank/DDBJ whole genome shotgun (WGS) entry which is preliminary data.</text>
</comment>
<keyword evidence="7" id="KW-0862">Zinc</keyword>
<evidence type="ECO:0000256" key="11">
    <source>
        <dbReference type="SAM" id="Phobius"/>
    </source>
</evidence>
<dbReference type="InterPro" id="IPR050083">
    <property type="entry name" value="HtpX_protease"/>
</dbReference>
<keyword evidence="9" id="KW-0482">Metalloprotease</keyword>
<evidence type="ECO:0000256" key="4">
    <source>
        <dbReference type="ARBA" id="ARBA00022692"/>
    </source>
</evidence>
<evidence type="ECO:0000313" key="13">
    <source>
        <dbReference type="EMBL" id="KUJ43901.1"/>
    </source>
</evidence>
<evidence type="ECO:0000256" key="1">
    <source>
        <dbReference type="ARBA" id="ARBA00001947"/>
    </source>
</evidence>
<feature type="transmembrane region" description="Helical" evidence="11">
    <location>
        <begin position="98"/>
        <end position="123"/>
    </location>
</feature>
<dbReference type="GO" id="GO:0046872">
    <property type="term" value="F:metal ion binding"/>
    <property type="evidence" value="ECO:0007669"/>
    <property type="project" value="UniProtKB-KW"/>
</dbReference>
<evidence type="ECO:0000256" key="2">
    <source>
        <dbReference type="ARBA" id="ARBA00022475"/>
    </source>
</evidence>
<evidence type="ECO:0000313" key="14">
    <source>
        <dbReference type="Proteomes" id="UP000053246"/>
    </source>
</evidence>
<evidence type="ECO:0000256" key="3">
    <source>
        <dbReference type="ARBA" id="ARBA00022670"/>
    </source>
</evidence>
<accession>A0A9X0LBE8</accession>
<keyword evidence="2" id="KW-1003">Cell membrane</keyword>
<dbReference type="Proteomes" id="UP000053246">
    <property type="component" value="Unassembled WGS sequence"/>
</dbReference>
<gene>
    <name evidence="13" type="ORF">ADL17_11620</name>
</gene>
<dbReference type="InterPro" id="IPR001915">
    <property type="entry name" value="Peptidase_M48"/>
</dbReference>
<keyword evidence="6" id="KW-0378">Hydrolase</keyword>
<keyword evidence="3" id="KW-0645">Protease</keyword>
<keyword evidence="5" id="KW-0479">Metal-binding</keyword>
<feature type="domain" description="Peptidase M48" evidence="12">
    <location>
        <begin position="162"/>
        <end position="407"/>
    </location>
</feature>
<dbReference type="Pfam" id="PF01435">
    <property type="entry name" value="Peptidase_M48"/>
    <property type="match status" value="1"/>
</dbReference>